<evidence type="ECO:0000256" key="1">
    <source>
        <dbReference type="SAM" id="MobiDB-lite"/>
    </source>
</evidence>
<dbReference type="EMBL" id="UAQE01000007">
    <property type="protein sequence ID" value="SPU40622.1"/>
    <property type="molecule type" value="Genomic_DNA"/>
</dbReference>
<feature type="transmembrane region" description="Helical" evidence="2">
    <location>
        <begin position="12"/>
        <end position="32"/>
    </location>
</feature>
<feature type="transmembrane region" description="Helical" evidence="2">
    <location>
        <begin position="76"/>
        <end position="97"/>
    </location>
</feature>
<dbReference type="Proteomes" id="UP000251431">
    <property type="component" value="Unassembled WGS sequence"/>
</dbReference>
<evidence type="ECO:0000256" key="2">
    <source>
        <dbReference type="SAM" id="Phobius"/>
    </source>
</evidence>
<feature type="compositionally biased region" description="Basic and acidic residues" evidence="1">
    <location>
        <begin position="174"/>
        <end position="188"/>
    </location>
</feature>
<accession>A0A2X1AJ20</accession>
<name>A0A2X1AJ20_9BACI</name>
<feature type="region of interest" description="Disordered" evidence="1">
    <location>
        <begin position="164"/>
        <end position="188"/>
    </location>
</feature>
<keyword evidence="2" id="KW-0472">Membrane</keyword>
<reference evidence="3 4" key="1">
    <citation type="submission" date="2018-06" db="EMBL/GenBank/DDBJ databases">
        <authorList>
            <consortium name="Pathogen Informatics"/>
            <person name="Doyle S."/>
        </authorList>
    </citation>
    <scope>NUCLEOTIDE SEQUENCE [LARGE SCALE GENOMIC DNA]</scope>
    <source>
        <strain evidence="3 4">NCTC7582</strain>
    </source>
</reference>
<dbReference type="RefSeq" id="WP_112118878.1">
    <property type="nucleotide sequence ID" value="NZ_UAQE01000007.1"/>
</dbReference>
<organism evidence="3 4">
    <name type="scientific">Lysinibacillus capsici</name>
    <dbReference type="NCBI Taxonomy" id="2115968"/>
    <lineage>
        <taxon>Bacteria</taxon>
        <taxon>Bacillati</taxon>
        <taxon>Bacillota</taxon>
        <taxon>Bacilli</taxon>
        <taxon>Bacillales</taxon>
        <taxon>Bacillaceae</taxon>
        <taxon>Lysinibacillus</taxon>
    </lineage>
</organism>
<protein>
    <submittedName>
        <fullName evidence="3">Uncharacterized protein</fullName>
    </submittedName>
</protein>
<gene>
    <name evidence="3" type="ORF">NCTC7582_05166</name>
</gene>
<evidence type="ECO:0000313" key="4">
    <source>
        <dbReference type="Proteomes" id="UP000251431"/>
    </source>
</evidence>
<keyword evidence="2" id="KW-1133">Transmembrane helix</keyword>
<evidence type="ECO:0000313" key="3">
    <source>
        <dbReference type="EMBL" id="SPU40622.1"/>
    </source>
</evidence>
<keyword evidence="2" id="KW-0812">Transmembrane</keyword>
<proteinExistence type="predicted"/>
<dbReference type="AlphaFoldDB" id="A0A2X1AJ20"/>
<sequence length="188" mass="21488">MITTMVTFLSSISIAILLLVLFSVLGAVEGVIEEYFKFMDKKARESTANSLEQGMVQQEETSFWTRQRLYRFLYKFVRMIVILTVLCVSFYSVLQVIIVYTTDGGLENINWNFVFLIPAFKIYKAFTKVMSDVVNGTDEAATDASMVHSGYDTAFRLYENLKAKHSSSTTEEEKETKNPTNDKDDTQQ</sequence>